<dbReference type="EMBL" id="JAFNEN010001164">
    <property type="protein sequence ID" value="KAG8174723.1"/>
    <property type="molecule type" value="Genomic_DNA"/>
</dbReference>
<comment type="caution">
    <text evidence="2">The sequence shown here is derived from an EMBL/GenBank/DDBJ whole genome shotgun (WGS) entry which is preliminary data.</text>
</comment>
<evidence type="ECO:0000313" key="3">
    <source>
        <dbReference type="Proteomes" id="UP000827092"/>
    </source>
</evidence>
<dbReference type="AlphaFoldDB" id="A0AAV6TSY4"/>
<organism evidence="2 3">
    <name type="scientific">Oedothorax gibbosus</name>
    <dbReference type="NCBI Taxonomy" id="931172"/>
    <lineage>
        <taxon>Eukaryota</taxon>
        <taxon>Metazoa</taxon>
        <taxon>Ecdysozoa</taxon>
        <taxon>Arthropoda</taxon>
        <taxon>Chelicerata</taxon>
        <taxon>Arachnida</taxon>
        <taxon>Araneae</taxon>
        <taxon>Araneomorphae</taxon>
        <taxon>Entelegynae</taxon>
        <taxon>Araneoidea</taxon>
        <taxon>Linyphiidae</taxon>
        <taxon>Erigoninae</taxon>
        <taxon>Oedothorax</taxon>
    </lineage>
</organism>
<reference evidence="2 3" key="1">
    <citation type="journal article" date="2022" name="Nat. Ecol. Evol.">
        <title>A masculinizing supergene underlies an exaggerated male reproductive morph in a spider.</title>
        <authorList>
            <person name="Hendrickx F."/>
            <person name="De Corte Z."/>
            <person name="Sonet G."/>
            <person name="Van Belleghem S.M."/>
            <person name="Kostlbacher S."/>
            <person name="Vangestel C."/>
        </authorList>
    </citation>
    <scope>NUCLEOTIDE SEQUENCE [LARGE SCALE GENOMIC DNA]</scope>
    <source>
        <strain evidence="2">W744_W776</strain>
    </source>
</reference>
<protein>
    <submittedName>
        <fullName evidence="2">Uncharacterized protein</fullName>
    </submittedName>
</protein>
<keyword evidence="3" id="KW-1185">Reference proteome</keyword>
<feature type="region of interest" description="Disordered" evidence="1">
    <location>
        <begin position="104"/>
        <end position="128"/>
    </location>
</feature>
<feature type="compositionally biased region" description="Polar residues" evidence="1">
    <location>
        <begin position="110"/>
        <end position="128"/>
    </location>
</feature>
<gene>
    <name evidence="2" type="ORF">JTE90_025066</name>
</gene>
<evidence type="ECO:0000256" key="1">
    <source>
        <dbReference type="SAM" id="MobiDB-lite"/>
    </source>
</evidence>
<proteinExistence type="predicted"/>
<sequence length="128" mass="14436">MCLGQSKLRNTEVSLFSDSRSGLQTIANPDNRCSIAISILSMSKRLEHSMLRSFELGKGPCWYYWKRISGLCREGGYGARAQDWAQKLPKSYLREALRPWLKTSGKPMEATTNGLVTKNSSQKYQPAD</sequence>
<evidence type="ECO:0000313" key="2">
    <source>
        <dbReference type="EMBL" id="KAG8174723.1"/>
    </source>
</evidence>
<dbReference type="Proteomes" id="UP000827092">
    <property type="component" value="Unassembled WGS sequence"/>
</dbReference>
<name>A0AAV6TSY4_9ARAC</name>
<accession>A0AAV6TSY4</accession>